<evidence type="ECO:0000256" key="1">
    <source>
        <dbReference type="SAM" id="SignalP"/>
    </source>
</evidence>
<keyword evidence="3" id="KW-1185">Reference proteome</keyword>
<feature type="chain" id="PRO_5038598910" evidence="1">
    <location>
        <begin position="26"/>
        <end position="207"/>
    </location>
</feature>
<dbReference type="AlphaFoldDB" id="A0A506Y073"/>
<name>A0A506Y073_9MICO</name>
<evidence type="ECO:0000313" key="3">
    <source>
        <dbReference type="Proteomes" id="UP000316252"/>
    </source>
</evidence>
<evidence type="ECO:0000313" key="2">
    <source>
        <dbReference type="EMBL" id="TPW75425.1"/>
    </source>
</evidence>
<feature type="signal peptide" evidence="1">
    <location>
        <begin position="1"/>
        <end position="25"/>
    </location>
</feature>
<protein>
    <submittedName>
        <fullName evidence="2">Uncharacterized protein</fullName>
    </submittedName>
</protein>
<reference evidence="2 3" key="1">
    <citation type="submission" date="2019-06" db="EMBL/GenBank/DDBJ databases">
        <authorList>
            <person name="Li F."/>
        </authorList>
    </citation>
    <scope>NUCLEOTIDE SEQUENCE [LARGE SCALE GENOMIC DNA]</scope>
    <source>
        <strain evidence="2 3">10F1D-1</strain>
    </source>
</reference>
<accession>A0A506Y073</accession>
<dbReference type="EMBL" id="VHQG01000002">
    <property type="protein sequence ID" value="TPW75425.1"/>
    <property type="molecule type" value="Genomic_DNA"/>
</dbReference>
<proteinExistence type="predicted"/>
<dbReference type="RefSeq" id="WP_141162785.1">
    <property type="nucleotide sequence ID" value="NZ_VHQG01000002.1"/>
</dbReference>
<keyword evidence="1" id="KW-0732">Signal</keyword>
<gene>
    <name evidence="2" type="ORF">FJ657_05875</name>
</gene>
<organism evidence="2 3">
    <name type="scientific">Schumannella soli</name>
    <dbReference type="NCBI Taxonomy" id="2590779"/>
    <lineage>
        <taxon>Bacteria</taxon>
        <taxon>Bacillati</taxon>
        <taxon>Actinomycetota</taxon>
        <taxon>Actinomycetes</taxon>
        <taxon>Micrococcales</taxon>
        <taxon>Microbacteriaceae</taxon>
        <taxon>Schumannella</taxon>
    </lineage>
</organism>
<sequence length="207" mass="21331">MTNRPIRMLGAGAALLFALSGCSMLSGPGGPLTRSATDAGAGAGAGTADGCPGDAAATVRRALERRDPSRDFAVSVIPLEDAGPDVYQIDEDTNEESTTTIGAIVAEAVDDACAIEFTVDEIDSFQLLYVPDSDGVAEAIADSLHDHGFWDDDVVGIADLPDYTDDQYVVSIERLASGSDTSTIGLGVEKDARYADGVIVLAVVFGG</sequence>
<dbReference type="Proteomes" id="UP000316252">
    <property type="component" value="Unassembled WGS sequence"/>
</dbReference>
<dbReference type="PROSITE" id="PS51257">
    <property type="entry name" value="PROKAR_LIPOPROTEIN"/>
    <property type="match status" value="1"/>
</dbReference>
<comment type="caution">
    <text evidence="2">The sequence shown here is derived from an EMBL/GenBank/DDBJ whole genome shotgun (WGS) entry which is preliminary data.</text>
</comment>